<reference evidence="4" key="3">
    <citation type="submission" date="2024-06" db="EMBL/GenBank/DDBJ databases">
        <authorList>
            <person name="Zeng C."/>
        </authorList>
    </citation>
    <scope>NUCLEOTIDE SEQUENCE [LARGE SCALE GENOMIC DNA]</scope>
    <source>
        <strain evidence="4">ZCY20-5</strain>
    </source>
</reference>
<dbReference type="PANTHER" id="PTHR42954">
    <property type="entry name" value="FE(2+) TRANSPORT PROTEIN A"/>
    <property type="match status" value="1"/>
</dbReference>
<dbReference type="PANTHER" id="PTHR42954:SF2">
    <property type="entry name" value="FE(2+) TRANSPORT PROTEIN A"/>
    <property type="match status" value="1"/>
</dbReference>
<accession>A0AA97H271</accession>
<reference evidence="3 4" key="1">
    <citation type="submission" date="2024-06" db="EMBL/GenBank/DDBJ databases">
        <title>Caproicibacterium argilliputei sp. nov, a novel caproic acid producing anaerobic bacterium isolated from pit mud.</title>
        <authorList>
            <person name="Xia S."/>
        </authorList>
    </citation>
    <scope>NUCLEOTIDE SEQUENCE [LARGE SCALE GENOMIC DNA]</scope>
    <source>
        <strain evidence="3 4">ZCY20-5</strain>
    </source>
</reference>
<dbReference type="AlphaFoldDB" id="A0AA97H271"/>
<dbReference type="Pfam" id="PF04023">
    <property type="entry name" value="FeoA"/>
    <property type="match status" value="1"/>
</dbReference>
<evidence type="ECO:0000313" key="3">
    <source>
        <dbReference type="EMBL" id="WOC33301.1"/>
    </source>
</evidence>
<organism evidence="3 4">
    <name type="scientific">Caproicibacterium argilliputei</name>
    <dbReference type="NCBI Taxonomy" id="3030016"/>
    <lineage>
        <taxon>Bacteria</taxon>
        <taxon>Bacillati</taxon>
        <taxon>Bacillota</taxon>
        <taxon>Clostridia</taxon>
        <taxon>Eubacteriales</taxon>
        <taxon>Oscillospiraceae</taxon>
        <taxon>Caproicibacterium</taxon>
    </lineage>
</organism>
<protein>
    <submittedName>
        <fullName evidence="3">FeoA family protein</fullName>
    </submittedName>
</protein>
<evidence type="ECO:0000256" key="1">
    <source>
        <dbReference type="ARBA" id="ARBA00023004"/>
    </source>
</evidence>
<reference evidence="4" key="2">
    <citation type="submission" date="2024-06" db="EMBL/GenBank/DDBJ databases">
        <title>Caproicibacterium argilliputei sp. nov, a novel caproic acid producing anaerobic bacterium isolated from pit mud.</title>
        <authorList>
            <person name="Zeng C."/>
        </authorList>
    </citation>
    <scope>NUCLEOTIDE SEQUENCE [LARGE SCALE GENOMIC DNA]</scope>
    <source>
        <strain evidence="4">ZCY20-5</strain>
    </source>
</reference>
<evidence type="ECO:0000313" key="4">
    <source>
        <dbReference type="Proteomes" id="UP001300604"/>
    </source>
</evidence>
<dbReference type="InterPro" id="IPR038157">
    <property type="entry name" value="FeoA_core_dom"/>
</dbReference>
<gene>
    <name evidence="3" type="ORF">PXC00_05385</name>
</gene>
<evidence type="ECO:0000259" key="2">
    <source>
        <dbReference type="SMART" id="SM00899"/>
    </source>
</evidence>
<dbReference type="SUPFAM" id="SSF50037">
    <property type="entry name" value="C-terminal domain of transcriptional repressors"/>
    <property type="match status" value="1"/>
</dbReference>
<dbReference type="RefSeq" id="WP_275845593.1">
    <property type="nucleotide sequence ID" value="NZ_CP135996.1"/>
</dbReference>
<name>A0AA97H271_9FIRM</name>
<dbReference type="InterPro" id="IPR052713">
    <property type="entry name" value="FeoA"/>
</dbReference>
<dbReference type="GO" id="GO:0046914">
    <property type="term" value="F:transition metal ion binding"/>
    <property type="evidence" value="ECO:0007669"/>
    <property type="project" value="InterPro"/>
</dbReference>
<dbReference type="Proteomes" id="UP001300604">
    <property type="component" value="Chromosome"/>
</dbReference>
<dbReference type="EMBL" id="CP135996">
    <property type="protein sequence ID" value="WOC33301.1"/>
    <property type="molecule type" value="Genomic_DNA"/>
</dbReference>
<proteinExistence type="predicted"/>
<dbReference type="Gene3D" id="2.30.30.90">
    <property type="match status" value="1"/>
</dbReference>
<dbReference type="SMART" id="SM00899">
    <property type="entry name" value="FeoA"/>
    <property type="match status" value="1"/>
</dbReference>
<dbReference type="InterPro" id="IPR007167">
    <property type="entry name" value="Fe-transptr_FeoA-like"/>
</dbReference>
<feature type="domain" description="Ferrous iron transporter FeoA-like" evidence="2">
    <location>
        <begin position="1"/>
        <end position="73"/>
    </location>
</feature>
<dbReference type="InterPro" id="IPR008988">
    <property type="entry name" value="Transcriptional_repressor_C"/>
</dbReference>
<keyword evidence="1" id="KW-0408">Iron</keyword>
<keyword evidence="4" id="KW-1185">Reference proteome</keyword>
<dbReference type="KEGG" id="carl:PXC00_05385"/>
<sequence>MTLDQLPIGREAVIQQVGGEGALRRHMLEMGLTPHTRVQVRKVAPMGDPIQLELRGYELTLRLEDARNITLEETK</sequence>